<dbReference type="AlphaFoldDB" id="A0A081RML1"/>
<evidence type="ECO:0000313" key="3">
    <source>
        <dbReference type="Proteomes" id="UP000028059"/>
    </source>
</evidence>
<gene>
    <name evidence="2" type="ORF">AAA799N04_01148</name>
</gene>
<protein>
    <submittedName>
        <fullName evidence="2">Uncharacterized protein</fullName>
    </submittedName>
</protein>
<proteinExistence type="predicted"/>
<evidence type="ECO:0000313" key="2">
    <source>
        <dbReference type="EMBL" id="KEQ56434.1"/>
    </source>
</evidence>
<accession>A0A081RML1</accession>
<reference evidence="2 3" key="1">
    <citation type="submission" date="2014-06" db="EMBL/GenBank/DDBJ databases">
        <authorList>
            <person name="Ngugi D.K."/>
            <person name="Blom J."/>
            <person name="Alam I."/>
            <person name="Rashid M."/>
            <person name="Ba Alawi W."/>
            <person name="Zhang G."/>
            <person name="Hikmawan T."/>
            <person name="Guan Y."/>
            <person name="Antunes A."/>
            <person name="Siam R."/>
            <person name="ElDorry H."/>
            <person name="Bajic V."/>
            <person name="Stingl U."/>
        </authorList>
    </citation>
    <scope>NUCLEOTIDE SEQUENCE [LARGE SCALE GENOMIC DNA]</scope>
    <source>
        <strain evidence="2">SCGC AAA799-N04</strain>
    </source>
</reference>
<sequence>MVLLWIGVAVGILIAAILIIKAVKTNSREILGIENFCKRCGTQTNGLDCPKCERKSKSFGV</sequence>
<keyword evidence="1" id="KW-0812">Transmembrane</keyword>
<keyword evidence="1" id="KW-0472">Membrane</keyword>
<comment type="caution">
    <text evidence="2">The sequence shown here is derived from an EMBL/GenBank/DDBJ whole genome shotgun (WGS) entry which is preliminary data.</text>
</comment>
<dbReference type="EMBL" id="JOKN01000019">
    <property type="protein sequence ID" value="KEQ56434.1"/>
    <property type="molecule type" value="Genomic_DNA"/>
</dbReference>
<organism evidence="2 3">
    <name type="scientific">Marine Group I thaumarchaeote SCGC AAA799-N04</name>
    <dbReference type="NCBI Taxonomy" id="1502293"/>
    <lineage>
        <taxon>Archaea</taxon>
        <taxon>Nitrososphaerota</taxon>
        <taxon>Marine Group I</taxon>
    </lineage>
</organism>
<evidence type="ECO:0000256" key="1">
    <source>
        <dbReference type="SAM" id="Phobius"/>
    </source>
</evidence>
<keyword evidence="1" id="KW-1133">Transmembrane helix</keyword>
<dbReference type="Proteomes" id="UP000028059">
    <property type="component" value="Unassembled WGS sequence"/>
</dbReference>
<feature type="transmembrane region" description="Helical" evidence="1">
    <location>
        <begin position="6"/>
        <end position="23"/>
    </location>
</feature>
<name>A0A081RML1_9ARCH</name>
<keyword evidence="3" id="KW-1185">Reference proteome</keyword>